<accession>A0A8V5G1Y7</accession>
<sequence>MGALERYPKGSPGLASPLCSGVGDHGGVVLGVPRLSLRLFPCSLRYSRLTSACCQDLAAVLSTSPSLEELDLSFSDGLRDAGVELLSAPSHIPAPASRSLGSCRLTGACRRALAMGTPPLTCLDLSDNELGADGVLELCRWLRSPSCPLRTLGAAGRGTLELLCCGPGLSLRLFPCSLRYSRLTSACCQDLAAVLSTSPSLEELDLSFSDGLRDAGVELLCQGLQPRSYRLRTLRLGSCRLTGACCRALAMGTPPLTCLDLSDNELGADGVLELCRWLRSPSCPLRTLG</sequence>
<dbReference type="AlphaFoldDB" id="A0A8V5G1Y7"/>
<dbReference type="Gene3D" id="3.80.10.10">
    <property type="entry name" value="Ribonuclease Inhibitor"/>
    <property type="match status" value="2"/>
</dbReference>
<reference evidence="1" key="1">
    <citation type="submission" date="2020-03" db="EMBL/GenBank/DDBJ databases">
        <title>Melopsittacus undulatus (budgerigar) genome, bMelUnd1, maternal haplotype with Z.</title>
        <authorList>
            <person name="Gedman G."/>
            <person name="Mountcastle J."/>
            <person name="Haase B."/>
            <person name="Formenti G."/>
            <person name="Wright T."/>
            <person name="Apodaca J."/>
            <person name="Pelan S."/>
            <person name="Chow W."/>
            <person name="Rhie A."/>
            <person name="Howe K."/>
            <person name="Fedrigo O."/>
            <person name="Jarvis E.D."/>
        </authorList>
    </citation>
    <scope>NUCLEOTIDE SEQUENCE [LARGE SCALE GENOMIC DNA]</scope>
</reference>
<dbReference type="Ensembl" id="ENSMUNT00000034762.1">
    <property type="protein sequence ID" value="ENSMUNP00000027464.1"/>
    <property type="gene ID" value="ENSMUNG00000020498.1"/>
</dbReference>
<dbReference type="InterPro" id="IPR050637">
    <property type="entry name" value="NLRP_innate_immun_reg"/>
</dbReference>
<reference evidence="1" key="3">
    <citation type="submission" date="2025-09" db="UniProtKB">
        <authorList>
            <consortium name="Ensembl"/>
        </authorList>
    </citation>
    <scope>IDENTIFICATION</scope>
</reference>
<dbReference type="SUPFAM" id="SSF52047">
    <property type="entry name" value="RNI-like"/>
    <property type="match status" value="1"/>
</dbReference>
<keyword evidence="2" id="KW-1185">Reference proteome</keyword>
<evidence type="ECO:0000313" key="2">
    <source>
        <dbReference type="Proteomes" id="UP000694405"/>
    </source>
</evidence>
<dbReference type="InterPro" id="IPR001611">
    <property type="entry name" value="Leu-rich_rpt"/>
</dbReference>
<protein>
    <submittedName>
        <fullName evidence="1">Uncharacterized protein</fullName>
    </submittedName>
</protein>
<dbReference type="PANTHER" id="PTHR45690:SF4">
    <property type="entry name" value="NACHT, LRR AND PYD DOMAINS-CONTAINING PROTEIN 10"/>
    <property type="match status" value="1"/>
</dbReference>
<name>A0A8V5G1Y7_MELUD</name>
<evidence type="ECO:0000313" key="1">
    <source>
        <dbReference type="Ensembl" id="ENSMUNP00000027464.1"/>
    </source>
</evidence>
<organism evidence="1 2">
    <name type="scientific">Melopsittacus undulatus</name>
    <name type="common">Budgerigar</name>
    <name type="synonym">Psittacus undulatus</name>
    <dbReference type="NCBI Taxonomy" id="13146"/>
    <lineage>
        <taxon>Eukaryota</taxon>
        <taxon>Metazoa</taxon>
        <taxon>Chordata</taxon>
        <taxon>Craniata</taxon>
        <taxon>Vertebrata</taxon>
        <taxon>Euteleostomi</taxon>
        <taxon>Archelosauria</taxon>
        <taxon>Archosauria</taxon>
        <taxon>Dinosauria</taxon>
        <taxon>Saurischia</taxon>
        <taxon>Theropoda</taxon>
        <taxon>Coelurosauria</taxon>
        <taxon>Aves</taxon>
        <taxon>Neognathae</taxon>
        <taxon>Neoaves</taxon>
        <taxon>Telluraves</taxon>
        <taxon>Australaves</taxon>
        <taxon>Psittaciformes</taxon>
        <taxon>Psittaculidae</taxon>
        <taxon>Melopsittacus</taxon>
    </lineage>
</organism>
<dbReference type="GO" id="GO:0050729">
    <property type="term" value="P:positive regulation of inflammatory response"/>
    <property type="evidence" value="ECO:0007669"/>
    <property type="project" value="TreeGrafter"/>
</dbReference>
<dbReference type="PANTHER" id="PTHR45690">
    <property type="entry name" value="NACHT, LRR AND PYD DOMAINS-CONTAINING PROTEIN 12"/>
    <property type="match status" value="1"/>
</dbReference>
<dbReference type="Pfam" id="PF13516">
    <property type="entry name" value="LRR_6"/>
    <property type="match status" value="4"/>
</dbReference>
<dbReference type="SMART" id="SM00368">
    <property type="entry name" value="LRR_RI"/>
    <property type="match status" value="4"/>
</dbReference>
<proteinExistence type="predicted"/>
<dbReference type="InterPro" id="IPR032675">
    <property type="entry name" value="LRR_dom_sf"/>
</dbReference>
<reference evidence="1" key="2">
    <citation type="submission" date="2025-08" db="UniProtKB">
        <authorList>
            <consortium name="Ensembl"/>
        </authorList>
    </citation>
    <scope>IDENTIFICATION</scope>
</reference>
<dbReference type="GO" id="GO:0005737">
    <property type="term" value="C:cytoplasm"/>
    <property type="evidence" value="ECO:0007669"/>
    <property type="project" value="TreeGrafter"/>
</dbReference>
<dbReference type="Proteomes" id="UP000694405">
    <property type="component" value="Chromosome 4"/>
</dbReference>